<evidence type="ECO:0000256" key="2">
    <source>
        <dbReference type="ARBA" id="ARBA00022722"/>
    </source>
</evidence>
<dbReference type="NCBIfam" id="TIGR00188">
    <property type="entry name" value="rnpA"/>
    <property type="match status" value="1"/>
</dbReference>
<dbReference type="InterPro" id="IPR020568">
    <property type="entry name" value="Ribosomal_Su5_D2-typ_SF"/>
</dbReference>
<evidence type="ECO:0000256" key="1">
    <source>
        <dbReference type="ARBA" id="ARBA00022694"/>
    </source>
</evidence>
<dbReference type="GO" id="GO:0001682">
    <property type="term" value="P:tRNA 5'-leader removal"/>
    <property type="evidence" value="ECO:0007669"/>
    <property type="project" value="UniProtKB-UniRule"/>
</dbReference>
<dbReference type="GO" id="GO:0000049">
    <property type="term" value="F:tRNA binding"/>
    <property type="evidence" value="ECO:0007669"/>
    <property type="project" value="UniProtKB-UniRule"/>
</dbReference>
<evidence type="ECO:0000256" key="3">
    <source>
        <dbReference type="ARBA" id="ARBA00022759"/>
    </source>
</evidence>
<keyword evidence="2 6" id="KW-0540">Nuclease</keyword>
<dbReference type="Proteomes" id="UP000824176">
    <property type="component" value="Unassembled WGS sequence"/>
</dbReference>
<dbReference type="EMBL" id="DXAQ01000114">
    <property type="protein sequence ID" value="HIZ89739.1"/>
    <property type="molecule type" value="Genomic_DNA"/>
</dbReference>
<keyword evidence="3 6" id="KW-0255">Endonuclease</keyword>
<comment type="caution">
    <text evidence="8">The sequence shown here is derived from an EMBL/GenBank/DDBJ whole genome shotgun (WGS) entry which is preliminary data.</text>
</comment>
<dbReference type="InterPro" id="IPR014721">
    <property type="entry name" value="Ribsml_uS5_D2-typ_fold_subgr"/>
</dbReference>
<keyword evidence="4 6" id="KW-0378">Hydrolase</keyword>
<dbReference type="Pfam" id="PF00825">
    <property type="entry name" value="Ribonuclease_P"/>
    <property type="match status" value="1"/>
</dbReference>
<gene>
    <name evidence="6 8" type="primary">rnpA</name>
    <name evidence="8" type="ORF">H9804_07320</name>
</gene>
<organism evidence="8 9">
    <name type="scientific">Candidatus Mucispirillum faecigallinarum</name>
    <dbReference type="NCBI Taxonomy" id="2838699"/>
    <lineage>
        <taxon>Bacteria</taxon>
        <taxon>Pseudomonadati</taxon>
        <taxon>Deferribacterota</taxon>
        <taxon>Deferribacteres</taxon>
        <taxon>Deferribacterales</taxon>
        <taxon>Mucispirillaceae</taxon>
        <taxon>Mucispirillum</taxon>
    </lineage>
</organism>
<evidence type="ECO:0000256" key="7">
    <source>
        <dbReference type="NCBIfam" id="TIGR00188"/>
    </source>
</evidence>
<reference evidence="8" key="2">
    <citation type="submission" date="2021-04" db="EMBL/GenBank/DDBJ databases">
        <authorList>
            <person name="Gilroy R."/>
        </authorList>
    </citation>
    <scope>NUCLEOTIDE SEQUENCE</scope>
    <source>
        <strain evidence="8">ChiW4-1371</strain>
    </source>
</reference>
<evidence type="ECO:0000256" key="4">
    <source>
        <dbReference type="ARBA" id="ARBA00022801"/>
    </source>
</evidence>
<evidence type="ECO:0000256" key="5">
    <source>
        <dbReference type="ARBA" id="ARBA00022884"/>
    </source>
</evidence>
<dbReference type="AlphaFoldDB" id="A0A9D2GV48"/>
<dbReference type="GO" id="GO:0042781">
    <property type="term" value="F:3'-tRNA processing endoribonuclease activity"/>
    <property type="evidence" value="ECO:0007669"/>
    <property type="project" value="TreeGrafter"/>
</dbReference>
<keyword evidence="1 6" id="KW-0819">tRNA processing</keyword>
<accession>A0A9D2GV48</accession>
<dbReference type="Gene3D" id="3.30.230.10">
    <property type="match status" value="1"/>
</dbReference>
<evidence type="ECO:0000256" key="6">
    <source>
        <dbReference type="HAMAP-Rule" id="MF_00227"/>
    </source>
</evidence>
<evidence type="ECO:0000313" key="9">
    <source>
        <dbReference type="Proteomes" id="UP000824176"/>
    </source>
</evidence>
<comment type="subunit">
    <text evidence="6">Consists of a catalytic RNA component (M1 or rnpB) and a protein subunit.</text>
</comment>
<sequence>MLLKEDVQKVVNALQFKPESFPRSNHVCKSKEFTLIYTGKRVSGSMFIVYYNILGSAGKAGFTVSKKVSKSSVERNKLKRRLREIYRRNKSKLPANISVIIRALPKAAGADFNEIKREILSLFNTIASKEHSNNAGKVL</sequence>
<comment type="catalytic activity">
    <reaction evidence="6">
        <text>Endonucleolytic cleavage of RNA, removing 5'-extranucleotides from tRNA precursor.</text>
        <dbReference type="EC" id="3.1.26.5"/>
    </reaction>
</comment>
<dbReference type="GO" id="GO:0004526">
    <property type="term" value="F:ribonuclease P activity"/>
    <property type="evidence" value="ECO:0007669"/>
    <property type="project" value="UniProtKB-UniRule"/>
</dbReference>
<dbReference type="InterPro" id="IPR000100">
    <property type="entry name" value="RNase_P"/>
</dbReference>
<dbReference type="GO" id="GO:0030677">
    <property type="term" value="C:ribonuclease P complex"/>
    <property type="evidence" value="ECO:0007669"/>
    <property type="project" value="TreeGrafter"/>
</dbReference>
<dbReference type="EC" id="3.1.26.5" evidence="6 7"/>
<dbReference type="PANTHER" id="PTHR33992:SF1">
    <property type="entry name" value="RIBONUCLEASE P PROTEIN COMPONENT"/>
    <property type="match status" value="1"/>
</dbReference>
<dbReference type="HAMAP" id="MF_00227">
    <property type="entry name" value="RNase_P"/>
    <property type="match status" value="1"/>
</dbReference>
<comment type="function">
    <text evidence="6">RNaseP catalyzes the removal of the 5'-leader sequence from pre-tRNA to produce the mature 5'-terminus. It can also cleave other RNA substrates such as 4.5S RNA. The protein component plays an auxiliary but essential role in vivo by binding to the 5'-leader sequence and broadening the substrate specificity of the ribozyme.</text>
</comment>
<dbReference type="SUPFAM" id="SSF54211">
    <property type="entry name" value="Ribosomal protein S5 domain 2-like"/>
    <property type="match status" value="1"/>
</dbReference>
<name>A0A9D2GV48_9BACT</name>
<reference evidence="8" key="1">
    <citation type="journal article" date="2021" name="PeerJ">
        <title>Extensive microbial diversity within the chicken gut microbiome revealed by metagenomics and culture.</title>
        <authorList>
            <person name="Gilroy R."/>
            <person name="Ravi A."/>
            <person name="Getino M."/>
            <person name="Pursley I."/>
            <person name="Horton D.L."/>
            <person name="Alikhan N.F."/>
            <person name="Baker D."/>
            <person name="Gharbi K."/>
            <person name="Hall N."/>
            <person name="Watson M."/>
            <person name="Adriaenssens E.M."/>
            <person name="Foster-Nyarko E."/>
            <person name="Jarju S."/>
            <person name="Secka A."/>
            <person name="Antonio M."/>
            <person name="Oren A."/>
            <person name="Chaudhuri R.R."/>
            <person name="La Ragione R."/>
            <person name="Hildebrand F."/>
            <person name="Pallen M.J."/>
        </authorList>
    </citation>
    <scope>NUCLEOTIDE SEQUENCE</scope>
    <source>
        <strain evidence="8">ChiW4-1371</strain>
    </source>
</reference>
<comment type="similarity">
    <text evidence="6">Belongs to the RnpA family.</text>
</comment>
<evidence type="ECO:0000313" key="8">
    <source>
        <dbReference type="EMBL" id="HIZ89739.1"/>
    </source>
</evidence>
<protein>
    <recommendedName>
        <fullName evidence="6 7">Ribonuclease P protein component</fullName>
        <shortName evidence="6">RNase P protein</shortName>
        <shortName evidence="6">RNaseP protein</shortName>
        <ecNumber evidence="6 7">3.1.26.5</ecNumber>
    </recommendedName>
    <alternativeName>
        <fullName evidence="6">Protein C5</fullName>
    </alternativeName>
</protein>
<dbReference type="PANTHER" id="PTHR33992">
    <property type="entry name" value="RIBONUCLEASE P PROTEIN COMPONENT"/>
    <property type="match status" value="1"/>
</dbReference>
<proteinExistence type="inferred from homology"/>
<keyword evidence="5 6" id="KW-0694">RNA-binding</keyword>